<evidence type="ECO:0000256" key="1">
    <source>
        <dbReference type="ARBA" id="ARBA00022692"/>
    </source>
</evidence>
<keyword evidence="1 5" id="KW-0812">Transmembrane</keyword>
<accession>A0A0N9X2I6</accession>
<evidence type="ECO:0000259" key="6">
    <source>
        <dbReference type="PROSITE" id="PS50850"/>
    </source>
</evidence>
<dbReference type="Proteomes" id="UP000066487">
    <property type="component" value="Chromosome"/>
</dbReference>
<evidence type="ECO:0000256" key="4">
    <source>
        <dbReference type="SAM" id="MobiDB-lite"/>
    </source>
</evidence>
<evidence type="ECO:0000256" key="2">
    <source>
        <dbReference type="ARBA" id="ARBA00022989"/>
    </source>
</evidence>
<feature type="compositionally biased region" description="Basic and acidic residues" evidence="4">
    <location>
        <begin position="23"/>
        <end position="32"/>
    </location>
</feature>
<protein>
    <submittedName>
        <fullName evidence="7">MFS transporter</fullName>
    </submittedName>
</protein>
<reference evidence="8" key="1">
    <citation type="submission" date="2015-09" db="EMBL/GenBank/DDBJ databases">
        <title>Whole genome sequence of Pseudomonas fluorescens FW300-N2E3.</title>
        <authorList>
            <person name="Ray J."/>
            <person name="Melnyk R."/>
            <person name="Deutschbauer A."/>
        </authorList>
    </citation>
    <scope>NUCLEOTIDE SEQUENCE [LARGE SCALE GENOMIC DNA]</scope>
    <source>
        <strain evidence="8">FW300-N2E3</strain>
    </source>
</reference>
<feature type="transmembrane region" description="Helical" evidence="5">
    <location>
        <begin position="367"/>
        <end position="390"/>
    </location>
</feature>
<dbReference type="RefSeq" id="WP_054598097.1">
    <property type="nucleotide sequence ID" value="NZ_CP012830.1"/>
</dbReference>
<dbReference type="InterPro" id="IPR020846">
    <property type="entry name" value="MFS_dom"/>
</dbReference>
<dbReference type="SUPFAM" id="SSF103473">
    <property type="entry name" value="MFS general substrate transporter"/>
    <property type="match status" value="1"/>
</dbReference>
<feature type="transmembrane region" description="Helical" evidence="5">
    <location>
        <begin position="69"/>
        <end position="94"/>
    </location>
</feature>
<dbReference type="EMBL" id="CP012830">
    <property type="protein sequence ID" value="ALI04918.1"/>
    <property type="molecule type" value="Genomic_DNA"/>
</dbReference>
<evidence type="ECO:0000256" key="3">
    <source>
        <dbReference type="ARBA" id="ARBA00023136"/>
    </source>
</evidence>
<feature type="transmembrane region" description="Helical" evidence="5">
    <location>
        <begin position="396"/>
        <end position="416"/>
    </location>
</feature>
<dbReference type="OrthoDB" id="9815356at2"/>
<dbReference type="InterPro" id="IPR036259">
    <property type="entry name" value="MFS_trans_sf"/>
</dbReference>
<dbReference type="InterPro" id="IPR011701">
    <property type="entry name" value="MFS"/>
</dbReference>
<feature type="transmembrane region" description="Helical" evidence="5">
    <location>
        <begin position="130"/>
        <end position="151"/>
    </location>
</feature>
<sequence>MTADADSATKRFSRQPSGLLHSDTGERSRTDRSPGLSPSLTLLFSATCALAVANVYFAQPLLASMAESLGVTSGLIGVVVTATQVGYALGLLFIVPLGDRVNRKRLILTQVLLSAVALAAVGAAQQWLALLGAMIVMGLLAVVVQVLVAYAAVLATPSQRGQAVGTVTSGIVLGILLARFTSGLIADIAGWRAVYFVSSGLMLTIAAVLWKVVPVTAPPRHQDSYLALISSLFKLFMTERTLRARGLLALLIFAAFSVLWTSMVLPLSAPPLSLSHTTIGLFGLAGVAGALAASRAGRWADQGLGQRVTGISLGLLTLSWLPITFAETSLIALVCGVVLLDFAVQAVHVTNQSLIFAARPDAHSRMVGAYMCFYSVGSALGAAAATQVYALWGWRAVSLLGALISAAALLLWILTFNSSTTHQGRSA</sequence>
<gene>
    <name evidence="7" type="ORF">AO353_29140</name>
</gene>
<dbReference type="PANTHER" id="PTHR42910">
    <property type="entry name" value="TRANSPORTER SCO4007-RELATED"/>
    <property type="match status" value="1"/>
</dbReference>
<evidence type="ECO:0000313" key="7">
    <source>
        <dbReference type="EMBL" id="ALI04918.1"/>
    </source>
</evidence>
<dbReference type="GO" id="GO:0022857">
    <property type="term" value="F:transmembrane transporter activity"/>
    <property type="evidence" value="ECO:0007669"/>
    <property type="project" value="InterPro"/>
</dbReference>
<feature type="transmembrane region" description="Helical" evidence="5">
    <location>
        <begin position="163"/>
        <end position="181"/>
    </location>
</feature>
<dbReference type="CDD" id="cd17324">
    <property type="entry name" value="MFS_NepI_like"/>
    <property type="match status" value="1"/>
</dbReference>
<name>A0A0N9X2I6_PSEFL</name>
<feature type="transmembrane region" description="Helical" evidence="5">
    <location>
        <begin position="329"/>
        <end position="347"/>
    </location>
</feature>
<feature type="region of interest" description="Disordered" evidence="4">
    <location>
        <begin position="1"/>
        <end position="33"/>
    </location>
</feature>
<dbReference type="PANTHER" id="PTHR42910:SF1">
    <property type="entry name" value="MAJOR FACILITATOR SUPERFAMILY (MFS) PROFILE DOMAIN-CONTAINING PROTEIN"/>
    <property type="match status" value="1"/>
</dbReference>
<dbReference type="AlphaFoldDB" id="A0A0N9X2I6"/>
<proteinExistence type="predicted"/>
<keyword evidence="2 5" id="KW-1133">Transmembrane helix</keyword>
<evidence type="ECO:0000256" key="5">
    <source>
        <dbReference type="SAM" id="Phobius"/>
    </source>
</evidence>
<feature type="transmembrane region" description="Helical" evidence="5">
    <location>
        <begin position="304"/>
        <end position="323"/>
    </location>
</feature>
<dbReference type="PROSITE" id="PS50850">
    <property type="entry name" value="MFS"/>
    <property type="match status" value="1"/>
</dbReference>
<feature type="transmembrane region" description="Helical" evidence="5">
    <location>
        <begin position="247"/>
        <end position="267"/>
    </location>
</feature>
<evidence type="ECO:0000313" key="8">
    <source>
        <dbReference type="Proteomes" id="UP000066487"/>
    </source>
</evidence>
<keyword evidence="3 5" id="KW-0472">Membrane</keyword>
<feature type="transmembrane region" description="Helical" evidence="5">
    <location>
        <begin position="106"/>
        <end position="124"/>
    </location>
</feature>
<dbReference type="Gene3D" id="1.20.1250.20">
    <property type="entry name" value="MFS general substrate transporter like domains"/>
    <property type="match status" value="1"/>
</dbReference>
<feature type="transmembrane region" description="Helical" evidence="5">
    <location>
        <begin position="273"/>
        <end position="292"/>
    </location>
</feature>
<feature type="domain" description="Major facilitator superfamily (MFS) profile" evidence="6">
    <location>
        <begin position="40"/>
        <end position="419"/>
    </location>
</feature>
<feature type="transmembrane region" description="Helical" evidence="5">
    <location>
        <begin position="193"/>
        <end position="213"/>
    </location>
</feature>
<feature type="transmembrane region" description="Helical" evidence="5">
    <location>
        <begin position="36"/>
        <end position="57"/>
    </location>
</feature>
<dbReference type="Pfam" id="PF07690">
    <property type="entry name" value="MFS_1"/>
    <property type="match status" value="1"/>
</dbReference>
<reference evidence="7 8" key="2">
    <citation type="journal article" date="2018" name="Nature">
        <title>Mutant phenotypes for thousands of bacterial genes of unknown function.</title>
        <authorList>
            <person name="Price M.N."/>
            <person name="Wetmore K.M."/>
            <person name="Waters R.J."/>
            <person name="Callaghan M."/>
            <person name="Ray J."/>
            <person name="Liu H."/>
            <person name="Kuehl J.V."/>
            <person name="Melnyk R.A."/>
            <person name="Lamson J.S."/>
            <person name="Suh Y."/>
            <person name="Carlson H.K."/>
            <person name="Esquivel Z."/>
            <person name="Sadeeshkumar H."/>
            <person name="Chakraborty R."/>
            <person name="Zane G.M."/>
            <person name="Rubin B.E."/>
            <person name="Wall J.D."/>
            <person name="Visel A."/>
            <person name="Bristow J."/>
            <person name="Blow M.J."/>
            <person name="Arkin A.P."/>
            <person name="Deutschbauer A.M."/>
        </authorList>
    </citation>
    <scope>NUCLEOTIDE SEQUENCE [LARGE SCALE GENOMIC DNA]</scope>
    <source>
        <strain evidence="7 8">FW300-N2E3</strain>
    </source>
</reference>
<organism evidence="7 8">
    <name type="scientific">Pseudomonas fluorescens</name>
    <dbReference type="NCBI Taxonomy" id="294"/>
    <lineage>
        <taxon>Bacteria</taxon>
        <taxon>Pseudomonadati</taxon>
        <taxon>Pseudomonadota</taxon>
        <taxon>Gammaproteobacteria</taxon>
        <taxon>Pseudomonadales</taxon>
        <taxon>Pseudomonadaceae</taxon>
        <taxon>Pseudomonas</taxon>
    </lineage>
</organism>